<dbReference type="EC" id="3.5.1.88" evidence="2"/>
<dbReference type="InterPro" id="IPR023635">
    <property type="entry name" value="Peptide_deformylase"/>
</dbReference>
<keyword evidence="2" id="KW-0479">Metal-binding</keyword>
<dbReference type="Pfam" id="PF01327">
    <property type="entry name" value="Pep_deformylase"/>
    <property type="match status" value="1"/>
</dbReference>
<dbReference type="GO" id="GO:0006412">
    <property type="term" value="P:translation"/>
    <property type="evidence" value="ECO:0007669"/>
    <property type="project" value="UniProtKB-UniRule"/>
</dbReference>
<dbReference type="InterPro" id="IPR036821">
    <property type="entry name" value="Peptide_deformylase_sf"/>
</dbReference>
<reference evidence="3 4" key="1">
    <citation type="submission" date="2015-07" db="EMBL/GenBank/DDBJ databases">
        <title>Genome sequence of Ornatilinea apprima DSM 23815.</title>
        <authorList>
            <person name="Hemp J."/>
            <person name="Ward L.M."/>
            <person name="Pace L.A."/>
            <person name="Fischer W.W."/>
        </authorList>
    </citation>
    <scope>NUCLEOTIDE SEQUENCE [LARGE SCALE GENOMIC DNA]</scope>
    <source>
        <strain evidence="3 4">P3M-1</strain>
    </source>
</reference>
<dbReference type="Gene3D" id="3.90.45.10">
    <property type="entry name" value="Peptide deformylase"/>
    <property type="match status" value="1"/>
</dbReference>
<dbReference type="PIRSF" id="PIRSF004749">
    <property type="entry name" value="Pep_def"/>
    <property type="match status" value="1"/>
</dbReference>
<evidence type="ECO:0000313" key="3">
    <source>
        <dbReference type="EMBL" id="KPL76935.1"/>
    </source>
</evidence>
<keyword evidence="4" id="KW-1185">Reference proteome</keyword>
<protein>
    <recommendedName>
        <fullName evidence="2">Peptide deformylase</fullName>
        <shortName evidence="2">PDF</shortName>
        <ecNumber evidence="2">3.5.1.88</ecNumber>
    </recommendedName>
    <alternativeName>
        <fullName evidence="2">Polypeptide deformylase</fullName>
    </alternativeName>
</protein>
<comment type="catalytic activity">
    <reaction evidence="2">
        <text>N-terminal N-formyl-L-methionyl-[peptide] + H2O = N-terminal L-methionyl-[peptide] + formate</text>
        <dbReference type="Rhea" id="RHEA:24420"/>
        <dbReference type="Rhea" id="RHEA-COMP:10639"/>
        <dbReference type="Rhea" id="RHEA-COMP:10640"/>
        <dbReference type="ChEBI" id="CHEBI:15377"/>
        <dbReference type="ChEBI" id="CHEBI:15740"/>
        <dbReference type="ChEBI" id="CHEBI:49298"/>
        <dbReference type="ChEBI" id="CHEBI:64731"/>
        <dbReference type="EC" id="3.5.1.88"/>
    </reaction>
</comment>
<gene>
    <name evidence="2" type="primary">def</name>
    <name evidence="3" type="ORF">ADN00_10095</name>
</gene>
<dbReference type="PANTHER" id="PTHR10458:SF22">
    <property type="entry name" value="PEPTIDE DEFORMYLASE"/>
    <property type="match status" value="1"/>
</dbReference>
<proteinExistence type="inferred from homology"/>
<feature type="binding site" evidence="2">
    <location>
        <position position="142"/>
    </location>
    <ligand>
        <name>Fe cation</name>
        <dbReference type="ChEBI" id="CHEBI:24875"/>
    </ligand>
</feature>
<dbReference type="SUPFAM" id="SSF56420">
    <property type="entry name" value="Peptide deformylase"/>
    <property type="match status" value="1"/>
</dbReference>
<evidence type="ECO:0000313" key="4">
    <source>
        <dbReference type="Proteomes" id="UP000050417"/>
    </source>
</evidence>
<dbReference type="PATRIC" id="fig|1134406.4.peg.2482"/>
<dbReference type="RefSeq" id="WP_075062878.1">
    <property type="nucleotide sequence ID" value="NZ_LGCL01000024.1"/>
</dbReference>
<dbReference type="CDD" id="cd00487">
    <property type="entry name" value="Pep_deformylase"/>
    <property type="match status" value="1"/>
</dbReference>
<comment type="caution">
    <text evidence="3">The sequence shown here is derived from an EMBL/GenBank/DDBJ whole genome shotgun (WGS) entry which is preliminary data.</text>
</comment>
<sequence length="184" mass="20749">MAVREILIYPQSKNELRAKSQPVEKIDKSLKHLIADLKDTLQAHENGIGLASPQINVHKQVVIVCLGYEQEGEWVTGPPEALINPRVIEAGDERRDFDGCLSFPGLYGETIRPHLLRVTGLDEQGQPFDRYYEGFNAVVVHHEIDHLEGVLFIDRVQSAKDLYTLEKNTRGQTIRVPFNAKIPG</sequence>
<accession>A0A0P6XB19</accession>
<dbReference type="PANTHER" id="PTHR10458">
    <property type="entry name" value="PEPTIDE DEFORMYLASE"/>
    <property type="match status" value="1"/>
</dbReference>
<dbReference type="PRINTS" id="PR01576">
    <property type="entry name" value="PDEFORMYLASE"/>
</dbReference>
<feature type="active site" evidence="2">
    <location>
        <position position="143"/>
    </location>
</feature>
<dbReference type="EMBL" id="LGCL01000024">
    <property type="protein sequence ID" value="KPL76935.1"/>
    <property type="molecule type" value="Genomic_DNA"/>
</dbReference>
<dbReference type="HAMAP" id="MF_00163">
    <property type="entry name" value="Pep_deformylase"/>
    <property type="match status" value="1"/>
</dbReference>
<dbReference type="GO" id="GO:0042586">
    <property type="term" value="F:peptide deformylase activity"/>
    <property type="evidence" value="ECO:0007669"/>
    <property type="project" value="UniProtKB-UniRule"/>
</dbReference>
<feature type="binding site" evidence="2">
    <location>
        <position position="146"/>
    </location>
    <ligand>
        <name>Fe cation</name>
        <dbReference type="ChEBI" id="CHEBI:24875"/>
    </ligand>
</feature>
<comment type="similarity">
    <text evidence="1 2">Belongs to the polypeptide deformylase family.</text>
</comment>
<comment type="cofactor">
    <cofactor evidence="2">
        <name>Fe(2+)</name>
        <dbReference type="ChEBI" id="CHEBI:29033"/>
    </cofactor>
    <text evidence="2">Binds 1 Fe(2+) ion.</text>
</comment>
<evidence type="ECO:0000256" key="2">
    <source>
        <dbReference type="HAMAP-Rule" id="MF_00163"/>
    </source>
</evidence>
<name>A0A0P6XB19_9CHLR</name>
<comment type="function">
    <text evidence="2">Removes the formyl group from the N-terminal Met of newly synthesized proteins. Requires at least a dipeptide for an efficient rate of reaction. N-terminal L-methionine is a prerequisite for activity but the enzyme has broad specificity at other positions.</text>
</comment>
<keyword evidence="2" id="KW-0378">Hydrolase</keyword>
<feature type="binding site" evidence="2">
    <location>
        <position position="100"/>
    </location>
    <ligand>
        <name>Fe cation</name>
        <dbReference type="ChEBI" id="CHEBI:24875"/>
    </ligand>
</feature>
<dbReference type="NCBIfam" id="TIGR00079">
    <property type="entry name" value="pept_deformyl"/>
    <property type="match status" value="1"/>
</dbReference>
<dbReference type="OrthoDB" id="9784988at2"/>
<dbReference type="GO" id="GO:0046872">
    <property type="term" value="F:metal ion binding"/>
    <property type="evidence" value="ECO:0007669"/>
    <property type="project" value="UniProtKB-KW"/>
</dbReference>
<keyword evidence="2" id="KW-0408">Iron</keyword>
<dbReference type="Proteomes" id="UP000050417">
    <property type="component" value="Unassembled WGS sequence"/>
</dbReference>
<evidence type="ECO:0000256" key="1">
    <source>
        <dbReference type="ARBA" id="ARBA00010759"/>
    </source>
</evidence>
<dbReference type="AlphaFoldDB" id="A0A0P6XB19"/>
<organism evidence="3 4">
    <name type="scientific">Ornatilinea apprima</name>
    <dbReference type="NCBI Taxonomy" id="1134406"/>
    <lineage>
        <taxon>Bacteria</taxon>
        <taxon>Bacillati</taxon>
        <taxon>Chloroflexota</taxon>
        <taxon>Anaerolineae</taxon>
        <taxon>Anaerolineales</taxon>
        <taxon>Anaerolineaceae</taxon>
        <taxon>Ornatilinea</taxon>
    </lineage>
</organism>
<dbReference type="NCBIfam" id="NF001159">
    <property type="entry name" value="PRK00150.1-3"/>
    <property type="match status" value="1"/>
</dbReference>
<dbReference type="STRING" id="1134406.ADN00_10095"/>
<keyword evidence="2" id="KW-0648">Protein biosynthesis</keyword>